<gene>
    <name evidence="1" type="ORF">Lnau_2824</name>
</gene>
<evidence type="ECO:0000313" key="2">
    <source>
        <dbReference type="Proteomes" id="UP000054725"/>
    </source>
</evidence>
<dbReference type="AlphaFoldDB" id="A0A0W0WLI1"/>
<dbReference type="Proteomes" id="UP000054725">
    <property type="component" value="Unassembled WGS sequence"/>
</dbReference>
<dbReference type="InterPro" id="IPR052036">
    <property type="entry name" value="Hydrolase/PRTase-associated"/>
</dbReference>
<accession>A0A0W0WLI1</accession>
<sequence>MGRDAHQKLITCLNNAIEPLSESGDYSSLLEKIGDARFVMIGEATHGTHEFYQTRIEITQQLIKQKGFMAVTIEGDWPDAHRVHRYLQGMDNNDSESALNDFKRFPCWMWRNTTMPPFLKWLRQHNDTITSLHKVGFYGLDLYSLNASMEAVVNYLMKVDPQSAMEAKNRYSCFDHMTIDPQMYAYLATNRVKKSCIDEVIAQLRDIQHNAFKYLHKDGIAAEDDYFFATQNARIVKNAEIYYRSMFEGHIASWNIRDRHMAETLSVLADHLEHRFNKPAKIIIWAHNSHVGDARATEMGEQGEVNIGQLVREQHTETYSIGFSTYEGFVTAASNWDMPAECKKIVPGFGESYEELFHQLRYKKFSLHLIGNEELTHFLKIPRLQRAIGVIYRPETERLSHYFFTQLPYQFDSLIHFDKTMALQPLPINADLK</sequence>
<dbReference type="STRING" id="45070.Lnau_2824"/>
<dbReference type="OrthoDB" id="9810066at2"/>
<dbReference type="Gene3D" id="3.40.1660.10">
    <property type="entry name" value="EreA-like (biosynthetic domain)"/>
    <property type="match status" value="1"/>
</dbReference>
<dbReference type="Pfam" id="PF05139">
    <property type="entry name" value="Erythro_esteras"/>
    <property type="match status" value="1"/>
</dbReference>
<dbReference type="RefSeq" id="WP_058505789.1">
    <property type="nucleotide sequence ID" value="NZ_CAAAIF010000003.1"/>
</dbReference>
<name>A0A0W0WLI1_9GAMM</name>
<dbReference type="InterPro" id="IPR014622">
    <property type="entry name" value="UCP036794_erythomycin"/>
</dbReference>
<dbReference type="InterPro" id="IPR007815">
    <property type="entry name" value="Emycin_Estase"/>
</dbReference>
<dbReference type="PATRIC" id="fig|45070.6.peg.2978"/>
<dbReference type="EMBL" id="LNYO01000024">
    <property type="protein sequence ID" value="KTD33176.1"/>
    <property type="molecule type" value="Genomic_DNA"/>
</dbReference>
<dbReference type="PANTHER" id="PTHR31299">
    <property type="entry name" value="ESTERASE, PUTATIVE (AFU_ORTHOLOGUE AFUA_1G05850)-RELATED"/>
    <property type="match status" value="1"/>
</dbReference>
<dbReference type="SUPFAM" id="SSF159501">
    <property type="entry name" value="EreA/ChaN-like"/>
    <property type="match status" value="1"/>
</dbReference>
<dbReference type="PIRSF" id="PIRSF036794">
    <property type="entry name" value="UCP_erythr_ester"/>
    <property type="match status" value="1"/>
</dbReference>
<dbReference type="CDD" id="cd14728">
    <property type="entry name" value="Ere-like"/>
    <property type="match status" value="1"/>
</dbReference>
<dbReference type="Gene3D" id="1.20.1440.30">
    <property type="entry name" value="Biosynthetic Protein domain"/>
    <property type="match status" value="1"/>
</dbReference>
<protein>
    <submittedName>
        <fullName evidence="1">Erythromycin esterase</fullName>
    </submittedName>
</protein>
<evidence type="ECO:0000313" key="1">
    <source>
        <dbReference type="EMBL" id="KTD33176.1"/>
    </source>
</evidence>
<organism evidence="1 2">
    <name type="scientific">Legionella nautarum</name>
    <dbReference type="NCBI Taxonomy" id="45070"/>
    <lineage>
        <taxon>Bacteria</taxon>
        <taxon>Pseudomonadati</taxon>
        <taxon>Pseudomonadota</taxon>
        <taxon>Gammaproteobacteria</taxon>
        <taxon>Legionellales</taxon>
        <taxon>Legionellaceae</taxon>
        <taxon>Legionella</taxon>
    </lineage>
</organism>
<dbReference type="Gene3D" id="3.30.1870.10">
    <property type="entry name" value="EreA-like, domain 2"/>
    <property type="match status" value="1"/>
</dbReference>
<comment type="caution">
    <text evidence="1">The sequence shown here is derived from an EMBL/GenBank/DDBJ whole genome shotgun (WGS) entry which is preliminary data.</text>
</comment>
<reference evidence="1 2" key="1">
    <citation type="submission" date="2015-11" db="EMBL/GenBank/DDBJ databases">
        <title>Genomic analysis of 38 Legionella species identifies large and diverse effector repertoires.</title>
        <authorList>
            <person name="Burstein D."/>
            <person name="Amaro F."/>
            <person name="Zusman T."/>
            <person name="Lifshitz Z."/>
            <person name="Cohen O."/>
            <person name="Gilbert J.A."/>
            <person name="Pupko T."/>
            <person name="Shuman H.A."/>
            <person name="Segal G."/>
        </authorList>
    </citation>
    <scope>NUCLEOTIDE SEQUENCE [LARGE SCALE GENOMIC DNA]</scope>
    <source>
        <strain evidence="1 2">ATCC 49506</strain>
    </source>
</reference>
<dbReference type="PANTHER" id="PTHR31299:SF0">
    <property type="entry name" value="ESTERASE, PUTATIVE (AFU_ORTHOLOGUE AFUA_1G05850)-RELATED"/>
    <property type="match status" value="1"/>
</dbReference>
<proteinExistence type="predicted"/>
<dbReference type="GO" id="GO:0046677">
    <property type="term" value="P:response to antibiotic"/>
    <property type="evidence" value="ECO:0007669"/>
    <property type="project" value="InterPro"/>
</dbReference>
<keyword evidence="2" id="KW-1185">Reference proteome</keyword>